<keyword evidence="5 7" id="KW-0378">Hydrolase</keyword>
<name>A0A1H9HU97_9HYPH</name>
<evidence type="ECO:0000256" key="1">
    <source>
        <dbReference type="ARBA" id="ARBA00001623"/>
    </source>
</evidence>
<feature type="binding site" evidence="7">
    <location>
        <position position="61"/>
    </location>
    <ligand>
        <name>Zn(2+)</name>
        <dbReference type="ChEBI" id="CHEBI:29105"/>
        <label>2</label>
    </ligand>
</feature>
<dbReference type="InterPro" id="IPR036866">
    <property type="entry name" value="RibonucZ/Hydroxyglut_hydro"/>
</dbReference>
<evidence type="ECO:0000256" key="2">
    <source>
        <dbReference type="ARBA" id="ARBA00004963"/>
    </source>
</evidence>
<accession>A0A1H9HU97</accession>
<evidence type="ECO:0000256" key="4">
    <source>
        <dbReference type="ARBA" id="ARBA00022723"/>
    </source>
</evidence>
<dbReference type="Pfam" id="PF00753">
    <property type="entry name" value="Lactamase_B"/>
    <property type="match status" value="1"/>
</dbReference>
<dbReference type="AlphaFoldDB" id="A0A1H9HU97"/>
<dbReference type="HAMAP" id="MF_01374">
    <property type="entry name" value="Glyoxalase_2"/>
    <property type="match status" value="1"/>
</dbReference>
<dbReference type="RefSeq" id="WP_092496514.1">
    <property type="nucleotide sequence ID" value="NZ_FOFG01000006.1"/>
</dbReference>
<sequence>MTQFQIVQFMARKDNFAVLLHDEDTSATIAIDAPEAAAIQEQLRARGWELTHILVTHKHADHVEGIPALRDAYPGLQVIGPEKSSDLGLYDEVVEDDQRFELAGAEFQVIATPGHTLDHVCYYLPGQQLAFTADTLFALGCGRIFEGTPAMMWDSLQKLRALPDDTAVYCGHEYTLANALFARTVDPDNDALRDRLDEVQRLCEAGEATLPTTIGEEKRLNPYLRPDDPDIRRTLGLEDATDEEVFAEIRARKDRF</sequence>
<dbReference type="EC" id="3.1.2.6" evidence="7"/>
<feature type="binding site" evidence="7">
    <location>
        <position position="57"/>
    </location>
    <ligand>
        <name>Zn(2+)</name>
        <dbReference type="ChEBI" id="CHEBI:29105"/>
        <label>1</label>
    </ligand>
</feature>
<dbReference type="Pfam" id="PF16123">
    <property type="entry name" value="HAGH_C"/>
    <property type="match status" value="1"/>
</dbReference>
<dbReference type="SUPFAM" id="SSF56281">
    <property type="entry name" value="Metallo-hydrolase/oxidoreductase"/>
    <property type="match status" value="1"/>
</dbReference>
<organism evidence="9 10">
    <name type="scientific">Faunimonas pinastri</name>
    <dbReference type="NCBI Taxonomy" id="1855383"/>
    <lineage>
        <taxon>Bacteria</taxon>
        <taxon>Pseudomonadati</taxon>
        <taxon>Pseudomonadota</taxon>
        <taxon>Alphaproteobacteria</taxon>
        <taxon>Hyphomicrobiales</taxon>
        <taxon>Afifellaceae</taxon>
        <taxon>Faunimonas</taxon>
    </lineage>
</organism>
<dbReference type="PIRSF" id="PIRSF005457">
    <property type="entry name" value="Glx"/>
    <property type="match status" value="1"/>
</dbReference>
<dbReference type="GO" id="GO:0004416">
    <property type="term" value="F:hydroxyacylglutathione hydrolase activity"/>
    <property type="evidence" value="ECO:0007669"/>
    <property type="project" value="UniProtKB-UniRule"/>
</dbReference>
<feature type="binding site" evidence="7">
    <location>
        <position position="134"/>
    </location>
    <ligand>
        <name>Zn(2+)</name>
        <dbReference type="ChEBI" id="CHEBI:29105"/>
        <label>2</label>
    </ligand>
</feature>
<evidence type="ECO:0000256" key="5">
    <source>
        <dbReference type="ARBA" id="ARBA00022801"/>
    </source>
</evidence>
<dbReference type="GO" id="GO:0019243">
    <property type="term" value="P:methylglyoxal catabolic process to D-lactate via S-lactoyl-glutathione"/>
    <property type="evidence" value="ECO:0007669"/>
    <property type="project" value="UniProtKB-UniRule"/>
</dbReference>
<dbReference type="GO" id="GO:0046872">
    <property type="term" value="F:metal ion binding"/>
    <property type="evidence" value="ECO:0007669"/>
    <property type="project" value="UniProtKB-KW"/>
</dbReference>
<comment type="catalytic activity">
    <reaction evidence="1 7">
        <text>an S-(2-hydroxyacyl)glutathione + H2O = a 2-hydroxy carboxylate + glutathione + H(+)</text>
        <dbReference type="Rhea" id="RHEA:21864"/>
        <dbReference type="ChEBI" id="CHEBI:15377"/>
        <dbReference type="ChEBI" id="CHEBI:15378"/>
        <dbReference type="ChEBI" id="CHEBI:57925"/>
        <dbReference type="ChEBI" id="CHEBI:58896"/>
        <dbReference type="ChEBI" id="CHEBI:71261"/>
        <dbReference type="EC" id="3.1.2.6"/>
    </reaction>
</comment>
<dbReference type="CDD" id="cd07723">
    <property type="entry name" value="hydroxyacylglutathione_hydrolase_MBL-fold"/>
    <property type="match status" value="1"/>
</dbReference>
<comment type="subunit">
    <text evidence="7">Monomer.</text>
</comment>
<comment type="cofactor">
    <cofactor evidence="7">
        <name>Zn(2+)</name>
        <dbReference type="ChEBI" id="CHEBI:29105"/>
    </cofactor>
    <text evidence="7">Binds 2 Zn(2+) ions per subunit.</text>
</comment>
<evidence type="ECO:0000313" key="9">
    <source>
        <dbReference type="EMBL" id="SEQ65886.1"/>
    </source>
</evidence>
<evidence type="ECO:0000256" key="3">
    <source>
        <dbReference type="ARBA" id="ARBA00006759"/>
    </source>
</evidence>
<dbReference type="Gene3D" id="3.60.15.10">
    <property type="entry name" value="Ribonuclease Z/Hydroxyacylglutathione hydrolase-like"/>
    <property type="match status" value="1"/>
</dbReference>
<evidence type="ECO:0000259" key="8">
    <source>
        <dbReference type="SMART" id="SM00849"/>
    </source>
</evidence>
<evidence type="ECO:0000313" key="10">
    <source>
        <dbReference type="Proteomes" id="UP000199647"/>
    </source>
</evidence>
<keyword evidence="10" id="KW-1185">Reference proteome</keyword>
<keyword evidence="6 7" id="KW-0862">Zinc</keyword>
<dbReference type="NCBIfam" id="TIGR03413">
    <property type="entry name" value="GSH_gloB"/>
    <property type="match status" value="1"/>
</dbReference>
<evidence type="ECO:0000256" key="7">
    <source>
        <dbReference type="HAMAP-Rule" id="MF_01374"/>
    </source>
</evidence>
<gene>
    <name evidence="7" type="primary">gloB</name>
    <name evidence="9" type="ORF">SAMN05216548_106164</name>
</gene>
<dbReference type="InterPro" id="IPR050110">
    <property type="entry name" value="Glyoxalase_II_hydrolase"/>
</dbReference>
<evidence type="ECO:0000256" key="6">
    <source>
        <dbReference type="ARBA" id="ARBA00022833"/>
    </source>
</evidence>
<feature type="binding site" evidence="7">
    <location>
        <position position="62"/>
    </location>
    <ligand>
        <name>Zn(2+)</name>
        <dbReference type="ChEBI" id="CHEBI:29105"/>
        <label>2</label>
    </ligand>
</feature>
<dbReference type="Proteomes" id="UP000199647">
    <property type="component" value="Unassembled WGS sequence"/>
</dbReference>
<proteinExistence type="inferred from homology"/>
<dbReference type="InterPro" id="IPR035680">
    <property type="entry name" value="Clx_II_MBL"/>
</dbReference>
<comment type="similarity">
    <text evidence="3 7">Belongs to the metallo-beta-lactamase superfamily. Glyoxalase II family.</text>
</comment>
<comment type="function">
    <text evidence="7">Thiolesterase that catalyzes the hydrolysis of S-D-lactoyl-glutathione to form glutathione and D-lactic acid.</text>
</comment>
<feature type="binding site" evidence="7">
    <location>
        <position position="172"/>
    </location>
    <ligand>
        <name>Zn(2+)</name>
        <dbReference type="ChEBI" id="CHEBI:29105"/>
        <label>2</label>
    </ligand>
</feature>
<protein>
    <recommendedName>
        <fullName evidence="7">Hydroxyacylglutathione hydrolase</fullName>
        <ecNumber evidence="7">3.1.2.6</ecNumber>
    </recommendedName>
    <alternativeName>
        <fullName evidence="7">Glyoxalase II</fullName>
        <shortName evidence="7">Glx II</shortName>
    </alternativeName>
</protein>
<feature type="binding site" evidence="7">
    <location>
        <position position="115"/>
    </location>
    <ligand>
        <name>Zn(2+)</name>
        <dbReference type="ChEBI" id="CHEBI:29105"/>
        <label>1</label>
    </ligand>
</feature>
<dbReference type="STRING" id="1855383.SAMN05216548_106164"/>
<feature type="binding site" evidence="7">
    <location>
        <position position="59"/>
    </location>
    <ligand>
        <name>Zn(2+)</name>
        <dbReference type="ChEBI" id="CHEBI:29105"/>
        <label>1</label>
    </ligand>
</feature>
<feature type="binding site" evidence="7">
    <location>
        <position position="134"/>
    </location>
    <ligand>
        <name>Zn(2+)</name>
        <dbReference type="ChEBI" id="CHEBI:29105"/>
        <label>1</label>
    </ligand>
</feature>
<comment type="pathway">
    <text evidence="2 7">Secondary metabolite metabolism; methylglyoxal degradation; (R)-lactate from methylglyoxal: step 2/2.</text>
</comment>
<feature type="domain" description="Metallo-beta-lactamase" evidence="8">
    <location>
        <begin position="14"/>
        <end position="172"/>
    </location>
</feature>
<dbReference type="OrthoDB" id="9802248at2"/>
<keyword evidence="4 7" id="KW-0479">Metal-binding</keyword>
<dbReference type="PANTHER" id="PTHR43705">
    <property type="entry name" value="HYDROXYACYLGLUTATHIONE HYDROLASE"/>
    <property type="match status" value="1"/>
</dbReference>
<dbReference type="PANTHER" id="PTHR43705:SF1">
    <property type="entry name" value="HYDROXYACYLGLUTATHIONE HYDROLASE GLOB"/>
    <property type="match status" value="1"/>
</dbReference>
<dbReference type="SMART" id="SM00849">
    <property type="entry name" value="Lactamase_B"/>
    <property type="match status" value="1"/>
</dbReference>
<dbReference type="UniPathway" id="UPA00619">
    <property type="reaction ID" value="UER00676"/>
</dbReference>
<dbReference type="InterPro" id="IPR001279">
    <property type="entry name" value="Metallo-B-lactamas"/>
</dbReference>
<dbReference type="InterPro" id="IPR017782">
    <property type="entry name" value="Hydroxyacylglutathione_Hdrlase"/>
</dbReference>
<reference evidence="9 10" key="1">
    <citation type="submission" date="2016-10" db="EMBL/GenBank/DDBJ databases">
        <authorList>
            <person name="de Groot N.N."/>
        </authorList>
    </citation>
    <scope>NUCLEOTIDE SEQUENCE [LARGE SCALE GENOMIC DNA]</scope>
    <source>
        <strain evidence="9 10">A52C2</strain>
    </source>
</reference>
<dbReference type="InterPro" id="IPR032282">
    <property type="entry name" value="HAGH_C"/>
</dbReference>
<dbReference type="EMBL" id="FOFG01000006">
    <property type="protein sequence ID" value="SEQ65886.1"/>
    <property type="molecule type" value="Genomic_DNA"/>
</dbReference>